<evidence type="ECO:0000256" key="8">
    <source>
        <dbReference type="ARBA" id="ARBA00023002"/>
    </source>
</evidence>
<dbReference type="GO" id="GO:0004148">
    <property type="term" value="F:dihydrolipoyl dehydrogenase (NADH) activity"/>
    <property type="evidence" value="ECO:0007669"/>
    <property type="project" value="UniProtKB-EC"/>
</dbReference>
<dbReference type="Pfam" id="PF07992">
    <property type="entry name" value="Pyr_redox_2"/>
    <property type="match status" value="1"/>
</dbReference>
<comment type="similarity">
    <text evidence="2 16">Belongs to the class-I pyridine nucleotide-disulfide oxidoreductase family.</text>
</comment>
<evidence type="ECO:0000256" key="7">
    <source>
        <dbReference type="ARBA" id="ARBA00022827"/>
    </source>
</evidence>
<dbReference type="PANTHER" id="PTHR22912:SF217">
    <property type="entry name" value="DIHYDROLIPOYL DEHYDROGENASE"/>
    <property type="match status" value="1"/>
</dbReference>
<evidence type="ECO:0000256" key="14">
    <source>
        <dbReference type="PIRSR" id="PIRSR000350-3"/>
    </source>
</evidence>
<comment type="cofactor">
    <cofactor evidence="14 16">
        <name>FAD</name>
        <dbReference type="ChEBI" id="CHEBI:57692"/>
    </cofactor>
    <text evidence="14 16">Binds 1 FAD per subunit.</text>
</comment>
<evidence type="ECO:0000256" key="13">
    <source>
        <dbReference type="PIRSR" id="PIRSR000350-2"/>
    </source>
</evidence>
<feature type="binding site" evidence="14">
    <location>
        <position position="202"/>
    </location>
    <ligand>
        <name>NAD(+)</name>
        <dbReference type="ChEBI" id="CHEBI:57540"/>
    </ligand>
</feature>
<keyword evidence="14" id="KW-0547">Nucleotide-binding</keyword>
<dbReference type="SUPFAM" id="SSF55424">
    <property type="entry name" value="FAD/NAD-linked reductases, dimerisation (C-terminal) domain"/>
    <property type="match status" value="1"/>
</dbReference>
<dbReference type="SUPFAM" id="SSF51905">
    <property type="entry name" value="FAD/NAD(P)-binding domain"/>
    <property type="match status" value="1"/>
</dbReference>
<dbReference type="PATRIC" id="fig|1359163.3.peg.897"/>
<keyword evidence="11 16" id="KW-0676">Redox-active center</keyword>
<dbReference type="GO" id="GO:0006103">
    <property type="term" value="P:2-oxoglutarate metabolic process"/>
    <property type="evidence" value="ECO:0007669"/>
    <property type="project" value="TreeGrafter"/>
</dbReference>
<dbReference type="InterPro" id="IPR036188">
    <property type="entry name" value="FAD/NAD-bd_sf"/>
</dbReference>
<evidence type="ECO:0000256" key="10">
    <source>
        <dbReference type="ARBA" id="ARBA00023157"/>
    </source>
</evidence>
<dbReference type="PRINTS" id="PR00368">
    <property type="entry name" value="FADPNR"/>
</dbReference>
<evidence type="ECO:0000256" key="5">
    <source>
        <dbReference type="ARBA" id="ARBA00022490"/>
    </source>
</evidence>
<evidence type="ECO:0000256" key="11">
    <source>
        <dbReference type="ARBA" id="ARBA00023284"/>
    </source>
</evidence>
<evidence type="ECO:0000259" key="17">
    <source>
        <dbReference type="Pfam" id="PF02852"/>
    </source>
</evidence>
<dbReference type="Gene3D" id="3.30.390.30">
    <property type="match status" value="1"/>
</dbReference>
<accession>A0A0F3NP98</accession>
<feature type="binding site" evidence="14">
    <location>
        <position position="311"/>
    </location>
    <ligand>
        <name>FAD</name>
        <dbReference type="ChEBI" id="CHEBI:57692"/>
    </ligand>
</feature>
<evidence type="ECO:0000256" key="9">
    <source>
        <dbReference type="ARBA" id="ARBA00023027"/>
    </source>
</evidence>
<evidence type="ECO:0000256" key="16">
    <source>
        <dbReference type="RuleBase" id="RU003692"/>
    </source>
</evidence>
<dbReference type="GO" id="GO:0050660">
    <property type="term" value="F:flavin adenine dinucleotide binding"/>
    <property type="evidence" value="ECO:0007669"/>
    <property type="project" value="InterPro"/>
</dbReference>
<feature type="binding site" evidence="14">
    <location>
        <begin position="142"/>
        <end position="144"/>
    </location>
    <ligand>
        <name>FAD</name>
        <dbReference type="ChEBI" id="CHEBI:57692"/>
    </ligand>
</feature>
<dbReference type="Proteomes" id="UP000033562">
    <property type="component" value="Unassembled WGS sequence"/>
</dbReference>
<dbReference type="Pfam" id="PF02852">
    <property type="entry name" value="Pyr_redox_dim"/>
    <property type="match status" value="1"/>
</dbReference>
<feature type="domain" description="FAD/NAD(P)-binding" evidence="18">
    <location>
        <begin position="4"/>
        <end position="326"/>
    </location>
</feature>
<keyword evidence="8 16" id="KW-0560">Oxidoreductase</keyword>
<dbReference type="RefSeq" id="WP_045809219.1">
    <property type="nucleotide sequence ID" value="NZ_LANX01000001.1"/>
</dbReference>
<dbReference type="InterPro" id="IPR006258">
    <property type="entry name" value="Lipoamide_DH"/>
</dbReference>
<evidence type="ECO:0000313" key="19">
    <source>
        <dbReference type="EMBL" id="KJV69532.1"/>
    </source>
</evidence>
<dbReference type="STRING" id="1359163.NLO413_0925"/>
<evidence type="ECO:0000256" key="12">
    <source>
        <dbReference type="ARBA" id="ARBA00049187"/>
    </source>
</evidence>
<comment type="subcellular location">
    <subcellularLocation>
        <location evidence="1">Cytoplasm</location>
    </subcellularLocation>
</comment>
<gene>
    <name evidence="19" type="ORF">NLO413_0925</name>
</gene>
<dbReference type="GO" id="GO:0005737">
    <property type="term" value="C:cytoplasm"/>
    <property type="evidence" value="ECO:0007669"/>
    <property type="project" value="UniProtKB-SubCell"/>
</dbReference>
<dbReference type="Gene3D" id="3.50.50.60">
    <property type="entry name" value="FAD/NAD(P)-binding domain"/>
    <property type="match status" value="2"/>
</dbReference>
<evidence type="ECO:0000256" key="6">
    <source>
        <dbReference type="ARBA" id="ARBA00022630"/>
    </source>
</evidence>
<dbReference type="EMBL" id="LANX01000001">
    <property type="protein sequence ID" value="KJV69532.1"/>
    <property type="molecule type" value="Genomic_DNA"/>
</dbReference>
<dbReference type="FunFam" id="3.30.390.30:FF:000001">
    <property type="entry name" value="Dihydrolipoyl dehydrogenase"/>
    <property type="match status" value="1"/>
</dbReference>
<reference evidence="19 20" key="1">
    <citation type="submission" date="2015-02" db="EMBL/GenBank/DDBJ databases">
        <title>Genome Sequencing of Rickettsiales.</title>
        <authorList>
            <person name="Daugherty S.C."/>
            <person name="Su Q."/>
            <person name="Abolude K."/>
            <person name="Beier-Sexton M."/>
            <person name="Carlyon J.A."/>
            <person name="Carter R."/>
            <person name="Day N.P."/>
            <person name="Dumler S.J."/>
            <person name="Dyachenko V."/>
            <person name="Godinez A."/>
            <person name="Kurtti T.J."/>
            <person name="Lichay M."/>
            <person name="Mullins K.E."/>
            <person name="Ott S."/>
            <person name="Pappas-Brown V."/>
            <person name="Paris D.H."/>
            <person name="Patel P."/>
            <person name="Richards A.L."/>
            <person name="Sadzewicz L."/>
            <person name="Sears K."/>
            <person name="Seidman D."/>
            <person name="Sengamalay N."/>
            <person name="Stenos J."/>
            <person name="Tallon L.J."/>
            <person name="Vincent G."/>
            <person name="Fraser C.M."/>
            <person name="Munderloh U."/>
            <person name="Dunning-Hotopp J.C."/>
        </authorList>
    </citation>
    <scope>NUCLEOTIDE SEQUENCE [LARGE SCALE GENOMIC DNA]</scope>
    <source>
        <strain evidence="19 20">RAC413</strain>
    </source>
</reference>
<dbReference type="InterPro" id="IPR012999">
    <property type="entry name" value="Pyr_OxRdtase_I_AS"/>
</dbReference>
<comment type="miscellaneous">
    <text evidence="16">The active site is a redox-active disulfide bond.</text>
</comment>
<dbReference type="OrthoDB" id="9776382at2"/>
<feature type="binding site" evidence="14">
    <location>
        <position position="51"/>
    </location>
    <ligand>
        <name>FAD</name>
        <dbReference type="ChEBI" id="CHEBI:57692"/>
    </ligand>
</feature>
<dbReference type="AlphaFoldDB" id="A0A0F3NP98"/>
<dbReference type="EC" id="1.8.1.4" evidence="3 16"/>
<evidence type="ECO:0000256" key="15">
    <source>
        <dbReference type="PIRSR" id="PIRSR000350-4"/>
    </source>
</evidence>
<evidence type="ECO:0000313" key="20">
    <source>
        <dbReference type="Proteomes" id="UP000033562"/>
    </source>
</evidence>
<dbReference type="NCBIfam" id="TIGR01350">
    <property type="entry name" value="lipoamide_DH"/>
    <property type="match status" value="1"/>
</dbReference>
<dbReference type="InterPro" id="IPR023753">
    <property type="entry name" value="FAD/NAD-binding_dom"/>
</dbReference>
<dbReference type="PRINTS" id="PR00411">
    <property type="entry name" value="PNDRDTASEI"/>
</dbReference>
<keyword evidence="7 14" id="KW-0274">FAD</keyword>
<evidence type="ECO:0000256" key="3">
    <source>
        <dbReference type="ARBA" id="ARBA00012608"/>
    </source>
</evidence>
<keyword evidence="6 16" id="KW-0285">Flavoprotein</keyword>
<evidence type="ECO:0000256" key="2">
    <source>
        <dbReference type="ARBA" id="ARBA00007532"/>
    </source>
</evidence>
<name>A0A0F3NP98_9RICK</name>
<feature type="domain" description="Pyridine nucleotide-disulphide oxidoreductase dimerisation" evidence="17">
    <location>
        <begin position="352"/>
        <end position="460"/>
    </location>
</feature>
<feature type="binding site" evidence="14">
    <location>
        <begin position="179"/>
        <end position="186"/>
    </location>
    <ligand>
        <name>NAD(+)</name>
        <dbReference type="ChEBI" id="CHEBI:57540"/>
    </ligand>
</feature>
<feature type="disulfide bond" description="Redox-active" evidence="15">
    <location>
        <begin position="42"/>
        <end position="47"/>
    </location>
</feature>
<feature type="binding site" evidence="14">
    <location>
        <position position="270"/>
    </location>
    <ligand>
        <name>NAD(+)</name>
        <dbReference type="ChEBI" id="CHEBI:57540"/>
    </ligand>
</feature>
<organism evidence="19 20">
    <name type="scientific">Candidatus Neoehrlichia procyonis str. RAC413</name>
    <dbReference type="NCBI Taxonomy" id="1359163"/>
    <lineage>
        <taxon>Bacteria</taxon>
        <taxon>Pseudomonadati</taxon>
        <taxon>Pseudomonadota</taxon>
        <taxon>Alphaproteobacteria</taxon>
        <taxon>Rickettsiales</taxon>
        <taxon>Anaplasmataceae</taxon>
        <taxon>Candidatus Neoehrlichia</taxon>
    </lineage>
</organism>
<keyword evidence="20" id="KW-1185">Reference proteome</keyword>
<feature type="active site" description="Proton acceptor" evidence="13">
    <location>
        <position position="450"/>
    </location>
</feature>
<evidence type="ECO:0000259" key="18">
    <source>
        <dbReference type="Pfam" id="PF07992"/>
    </source>
</evidence>
<dbReference type="InterPro" id="IPR050151">
    <property type="entry name" value="Class-I_Pyr_Nuc-Dis_Oxidored"/>
</dbReference>
<keyword evidence="10" id="KW-1015">Disulfide bond</keyword>
<protein>
    <recommendedName>
        <fullName evidence="4 16">Dihydrolipoyl dehydrogenase</fullName>
        <ecNumber evidence="3 16">1.8.1.4</ecNumber>
    </recommendedName>
</protein>
<keyword evidence="9 14" id="KW-0520">NAD</keyword>
<comment type="caution">
    <text evidence="19">The sequence shown here is derived from an EMBL/GenBank/DDBJ whole genome shotgun (WGS) entry which is preliminary data.</text>
</comment>
<dbReference type="PROSITE" id="PS00076">
    <property type="entry name" value="PYRIDINE_REDOX_1"/>
    <property type="match status" value="1"/>
</dbReference>
<sequence length="471" mass="51320">MNQYDFIIIGSGPGGYIAAIRAAQLGYTVAIIEKEQTLGGVCLNWGCIPTKSLLKSAEMYHIIKKASSFGLTVKSLGYDLNKIVQRSRKVVDKLSSGISSLMKKHNIAVYYGTAQLYDKKLIKVICNNNSINLSARHIVIATGSRAKNLPHISYNHENIWSAKSAMMPKTLPKSLLIIGTGAIGIEFASFYNTLGSNVSIIELQNNILPLEDHDISKTIQKILANYGVNIYTNSSVIELNQHNDIIKVKILTNTQKTTIIECEKVILAVGVQPNTEGLGIENTNINTDKSGFIITDKYCKTNEPNVYAIGDVAGPPCLAHKASHEAVICIEKIASDEKKLNKNIHPLIKNNIPSCIYSVPQIASIGLTEVQAKEKGLDIKVGKFFANCNGKAIASDETEGFIKVIFDKTTGELLGAHMIGTEVTEMINGYAISKQLEATDLDIISTIFPHPTLSEMMHEAVLSANNESLNS</sequence>
<dbReference type="PIRSF" id="PIRSF000350">
    <property type="entry name" value="Mercury_reductase_MerA"/>
    <property type="match status" value="1"/>
</dbReference>
<dbReference type="InterPro" id="IPR001100">
    <property type="entry name" value="Pyr_nuc-diS_OxRdtase"/>
</dbReference>
<dbReference type="InterPro" id="IPR016156">
    <property type="entry name" value="FAD/NAD-linked_Rdtase_dimer_sf"/>
</dbReference>
<evidence type="ECO:0000256" key="4">
    <source>
        <dbReference type="ARBA" id="ARBA00016961"/>
    </source>
</evidence>
<keyword evidence="5" id="KW-0963">Cytoplasm</keyword>
<comment type="catalytic activity">
    <reaction evidence="12 16">
        <text>N(6)-[(R)-dihydrolipoyl]-L-lysyl-[protein] + NAD(+) = N(6)-[(R)-lipoyl]-L-lysyl-[protein] + NADH + H(+)</text>
        <dbReference type="Rhea" id="RHEA:15045"/>
        <dbReference type="Rhea" id="RHEA-COMP:10474"/>
        <dbReference type="Rhea" id="RHEA-COMP:10475"/>
        <dbReference type="ChEBI" id="CHEBI:15378"/>
        <dbReference type="ChEBI" id="CHEBI:57540"/>
        <dbReference type="ChEBI" id="CHEBI:57945"/>
        <dbReference type="ChEBI" id="CHEBI:83099"/>
        <dbReference type="ChEBI" id="CHEBI:83100"/>
        <dbReference type="EC" id="1.8.1.4"/>
    </reaction>
</comment>
<dbReference type="PANTHER" id="PTHR22912">
    <property type="entry name" value="DISULFIDE OXIDOREDUCTASE"/>
    <property type="match status" value="1"/>
</dbReference>
<evidence type="ECO:0000256" key="1">
    <source>
        <dbReference type="ARBA" id="ARBA00004496"/>
    </source>
</evidence>
<proteinExistence type="inferred from homology"/>
<dbReference type="InterPro" id="IPR004099">
    <property type="entry name" value="Pyr_nucl-diS_OxRdtase_dimer"/>
</dbReference>